<evidence type="ECO:0000313" key="3">
    <source>
        <dbReference type="Proteomes" id="UP001189429"/>
    </source>
</evidence>
<dbReference type="Proteomes" id="UP001189429">
    <property type="component" value="Unassembled WGS sequence"/>
</dbReference>
<gene>
    <name evidence="2" type="ORF">PCOR1329_LOCUS14776</name>
</gene>
<keyword evidence="3" id="KW-1185">Reference proteome</keyword>
<feature type="compositionally biased region" description="Basic and acidic residues" evidence="1">
    <location>
        <begin position="11"/>
        <end position="28"/>
    </location>
</feature>
<reference evidence="2" key="1">
    <citation type="submission" date="2023-10" db="EMBL/GenBank/DDBJ databases">
        <authorList>
            <person name="Chen Y."/>
            <person name="Shah S."/>
            <person name="Dougan E. K."/>
            <person name="Thang M."/>
            <person name="Chan C."/>
        </authorList>
    </citation>
    <scope>NUCLEOTIDE SEQUENCE [LARGE SCALE GENOMIC DNA]</scope>
</reference>
<name>A0ABN9QTI0_9DINO</name>
<feature type="compositionally biased region" description="Low complexity" evidence="1">
    <location>
        <begin position="48"/>
        <end position="59"/>
    </location>
</feature>
<protein>
    <submittedName>
        <fullName evidence="2">Uncharacterized protein</fullName>
    </submittedName>
</protein>
<evidence type="ECO:0000256" key="1">
    <source>
        <dbReference type="SAM" id="MobiDB-lite"/>
    </source>
</evidence>
<sequence>MDLATRARSQGAEERASALRSRSGDRGRGARRGPRGPPPRAPAGGGSPPAVRPQGVAVVAGGGGQQGGRQQQQPPRHGHQGVANALSQLFQNADLTYGLQRGDVMGLGDEAFPLELIQAIFPVMVRATLKNIQGLSALEAAIYHIIHLDRDHDVCKAMRITAKFYVDEANRIRREHAQEIRDQQPVEDLEKLGVPHPHLWLALVGGVVQQGERVGAANHLALKQYLDNIKADGTITNDSLCMQIRHCRISYTHDRKLMKIHLEAQGSGVQTQLLDSLKQLGGKLTKGTPPRTHQERLMQLFLDNAETI</sequence>
<feature type="region of interest" description="Disordered" evidence="1">
    <location>
        <begin position="1"/>
        <end position="80"/>
    </location>
</feature>
<dbReference type="EMBL" id="CAUYUJ010004446">
    <property type="protein sequence ID" value="CAK0809551.1"/>
    <property type="molecule type" value="Genomic_DNA"/>
</dbReference>
<comment type="caution">
    <text evidence="2">The sequence shown here is derived from an EMBL/GenBank/DDBJ whole genome shotgun (WGS) entry which is preliminary data.</text>
</comment>
<organism evidence="2 3">
    <name type="scientific">Prorocentrum cordatum</name>
    <dbReference type="NCBI Taxonomy" id="2364126"/>
    <lineage>
        <taxon>Eukaryota</taxon>
        <taxon>Sar</taxon>
        <taxon>Alveolata</taxon>
        <taxon>Dinophyceae</taxon>
        <taxon>Prorocentrales</taxon>
        <taxon>Prorocentraceae</taxon>
        <taxon>Prorocentrum</taxon>
    </lineage>
</organism>
<proteinExistence type="predicted"/>
<accession>A0ABN9QTI0</accession>
<evidence type="ECO:0000313" key="2">
    <source>
        <dbReference type="EMBL" id="CAK0809551.1"/>
    </source>
</evidence>